<dbReference type="EMBL" id="JAHWXP010000002">
    <property type="protein sequence ID" value="MBY8337132.1"/>
    <property type="molecule type" value="Genomic_DNA"/>
</dbReference>
<comment type="caution">
    <text evidence="3">The sequence shown here is derived from an EMBL/GenBank/DDBJ whole genome shotgun (WGS) entry which is preliminary data.</text>
</comment>
<accession>A0ABS7PH32</accession>
<sequence length="111" mass="12134">MSALAPMDFSLTRAPTPLGGPREGAADQRAELREAAQAFEAVLLRQMLASARKTDFGGNDLFEGSDDTFTEMRDERFADLTAKSGQLGFADAIERQLERFLPAQPEPEDKG</sequence>
<name>A0ABS7PH32_9SPHN</name>
<reference evidence="3 4" key="1">
    <citation type="submission" date="2021-07" db="EMBL/GenBank/DDBJ databases">
        <title>Alteriqipengyuania abyssalis NZ-12B nov, sp.nov isolated from deep sea sponge in pacific ocean.</title>
        <authorList>
            <person name="Tareen S."/>
            <person name="Wink J."/>
        </authorList>
    </citation>
    <scope>NUCLEOTIDE SEQUENCE [LARGE SCALE GENOMIC DNA]</scope>
    <source>
        <strain evidence="3 4">NZ-12B</strain>
    </source>
</reference>
<keyword evidence="4" id="KW-1185">Reference proteome</keyword>
<organism evidence="3 4">
    <name type="scientific">Alteriqipengyuania abyssalis</name>
    <dbReference type="NCBI Taxonomy" id="2860200"/>
    <lineage>
        <taxon>Bacteria</taxon>
        <taxon>Pseudomonadati</taxon>
        <taxon>Pseudomonadota</taxon>
        <taxon>Alphaproteobacteria</taxon>
        <taxon>Sphingomonadales</taxon>
        <taxon>Erythrobacteraceae</taxon>
        <taxon>Alteriqipengyuania</taxon>
    </lineage>
</organism>
<evidence type="ECO:0000259" key="2">
    <source>
        <dbReference type="Pfam" id="PF10135"/>
    </source>
</evidence>
<evidence type="ECO:0000313" key="3">
    <source>
        <dbReference type="EMBL" id="MBY8337132.1"/>
    </source>
</evidence>
<feature type="domain" description="Flagellar protein FlgJ N-terminal" evidence="2">
    <location>
        <begin position="50"/>
        <end position="96"/>
    </location>
</feature>
<gene>
    <name evidence="3" type="ORF">KYN89_08720</name>
</gene>
<evidence type="ECO:0000256" key="1">
    <source>
        <dbReference type="SAM" id="MobiDB-lite"/>
    </source>
</evidence>
<dbReference type="InterPro" id="IPR019301">
    <property type="entry name" value="Flagellar_prot_FlgJ_N"/>
</dbReference>
<dbReference type="RefSeq" id="WP_197635361.1">
    <property type="nucleotide sequence ID" value="NZ_JAHWXP010000002.1"/>
</dbReference>
<feature type="region of interest" description="Disordered" evidence="1">
    <location>
        <begin position="1"/>
        <end position="26"/>
    </location>
</feature>
<protein>
    <submittedName>
        <fullName evidence="3">Rod-binding protein</fullName>
    </submittedName>
</protein>
<dbReference type="Proteomes" id="UP000759298">
    <property type="component" value="Unassembled WGS sequence"/>
</dbReference>
<evidence type="ECO:0000313" key="4">
    <source>
        <dbReference type="Proteomes" id="UP000759298"/>
    </source>
</evidence>
<dbReference type="Pfam" id="PF10135">
    <property type="entry name" value="Rod-binding"/>
    <property type="match status" value="1"/>
</dbReference>
<proteinExistence type="predicted"/>